<dbReference type="Pfam" id="PF19263">
    <property type="entry name" value="DUF5906"/>
    <property type="match status" value="1"/>
</dbReference>
<dbReference type="Proteomes" id="UP000239469">
    <property type="component" value="Unassembled WGS sequence"/>
</dbReference>
<comment type="caution">
    <text evidence="2">The sequence shown here is derived from an EMBL/GenBank/DDBJ whole genome shotgun (WGS) entry which is preliminary data.</text>
</comment>
<dbReference type="AlphaFoldDB" id="A0A2S9WYQ8"/>
<reference evidence="2 3" key="1">
    <citation type="submission" date="2017-01" db="EMBL/GenBank/DDBJ databases">
        <title>New insights into the genetic diversity of Chromobacterium isolated from tropical freshwater lake.</title>
        <authorList>
            <person name="Santos A.B."/>
            <person name="Nascimento A.M."/>
            <person name="Da Silva P.C."/>
        </authorList>
    </citation>
    <scope>NUCLEOTIDE SEQUENCE [LARGE SCALE GENOMIC DNA]</scope>
    <source>
        <strain evidence="2 3">56AF</strain>
    </source>
</reference>
<organism evidence="2 3">
    <name type="scientific">Chromobacterium amazonense</name>
    <dbReference type="NCBI Taxonomy" id="1382803"/>
    <lineage>
        <taxon>Bacteria</taxon>
        <taxon>Pseudomonadati</taxon>
        <taxon>Pseudomonadota</taxon>
        <taxon>Betaproteobacteria</taxon>
        <taxon>Neisseriales</taxon>
        <taxon>Chromobacteriaceae</taxon>
        <taxon>Chromobacterium</taxon>
    </lineage>
</organism>
<evidence type="ECO:0000313" key="2">
    <source>
        <dbReference type="EMBL" id="PRP68598.1"/>
    </source>
</evidence>
<sequence>MQFREHGMPEIPGHLLRTDGKKVCYGPKKKAWFRLHEFTTRSGKVVVNGVFGYKDVYWKVEDDGSFTAMTPEEREAARLEWARKEREQQARVEQARRWAANRARQQWDNAARQGESAYLARKRVARAESLRYMADGAVILPLIRYDEGRLVGSQKISPDGSKRFNRGMEKTGAACRLGEEPLDGELILLAEGYATAASGREAVDYQHPVYMALDSGNLKPVAEILRVKYPASPLLLLADDDYMPKKTGEPNGVGESKARAAAQTVGNAAIVLPVFSAPRRVDREDESLPVLTDFNDLHCVEGIEPVRQQLAAAIAGLVSPAPSSVAEMADGEAVAAAAQPAQEQEGSGDVAAVFARMLLRHFALVEGKTRVIDKRSFTEYTLPALRARFGADTVTDWLARDDKLLLTQAEVSAAKRRREEMEKQADPESIQMLDRYIYLDGSTNIWDRQLKEVIPAAAAKLAMGSGYDDWLDSPARRVIPMSHVRFAPGLSLDPERYINLFTGMEMEPAWPRDRESLGRGLEELMMQFPACEGILQLAQHLCDYRLEVFEWLMNWLAYPLQHVGTKMDTAVLMHGSVHGTGKSMFFEVVMKQLYGRYGITLGQDQLESQYTGSRSAKLFLLFEEVISSKQRYSQTGKLKHMITGLTQVIEKKFMNAWEESNHANCVFLSNAIQPLHIEAYDRRFQVIWPLLQAEPELYSKVNYEVANGGLEQFLAFLLALPLTLTVEACQARDVEDGRCAPDCPTCHGMGAVRRAEAVKFDPHTKPLMTEEKARVIRYGLNGWELFAYEWRRGELPVPFVSCITEDLYRVYRRWCESSGETSHILSLNKFSLNVSVNFPGEMSKKSRAHWRWHGQVGQNTVFKVGREDGVAEQDYLGKHIATFRDAAASMGLQFNDGSL</sequence>
<proteinExistence type="predicted"/>
<evidence type="ECO:0000259" key="1">
    <source>
        <dbReference type="Pfam" id="PF19263"/>
    </source>
</evidence>
<dbReference type="Gene3D" id="3.40.50.300">
    <property type="entry name" value="P-loop containing nucleotide triphosphate hydrolases"/>
    <property type="match status" value="1"/>
</dbReference>
<name>A0A2S9WYQ8_9NEIS</name>
<gene>
    <name evidence="2" type="ORF">BUE93_21390</name>
</gene>
<feature type="domain" description="NrS-1 polymerase-like helicase" evidence="1">
    <location>
        <begin position="573"/>
        <end position="683"/>
    </location>
</feature>
<dbReference type="InterPro" id="IPR027417">
    <property type="entry name" value="P-loop_NTPase"/>
</dbReference>
<accession>A0A2S9WYQ8</accession>
<evidence type="ECO:0000313" key="3">
    <source>
        <dbReference type="Proteomes" id="UP000239469"/>
    </source>
</evidence>
<protein>
    <recommendedName>
        <fullName evidence="1">NrS-1 polymerase-like helicase domain-containing protein</fullName>
    </recommendedName>
</protein>
<dbReference type="InterPro" id="IPR045455">
    <property type="entry name" value="NrS-1_pol-like_helicase"/>
</dbReference>
<dbReference type="RefSeq" id="WP_106078193.1">
    <property type="nucleotide sequence ID" value="NZ_MTBD01000097.1"/>
</dbReference>
<dbReference type="OrthoDB" id="110640at2"/>
<dbReference type="EMBL" id="MTBD01000097">
    <property type="protein sequence ID" value="PRP68598.1"/>
    <property type="molecule type" value="Genomic_DNA"/>
</dbReference>